<dbReference type="EMBL" id="CAUYUJ010015485">
    <property type="protein sequence ID" value="CAK0854536.1"/>
    <property type="molecule type" value="Genomic_DNA"/>
</dbReference>
<feature type="non-terminal residue" evidence="1">
    <location>
        <position position="288"/>
    </location>
</feature>
<organism evidence="1 2">
    <name type="scientific">Prorocentrum cordatum</name>
    <dbReference type="NCBI Taxonomy" id="2364126"/>
    <lineage>
        <taxon>Eukaryota</taxon>
        <taxon>Sar</taxon>
        <taxon>Alveolata</taxon>
        <taxon>Dinophyceae</taxon>
        <taxon>Prorocentrales</taxon>
        <taxon>Prorocentraceae</taxon>
        <taxon>Prorocentrum</taxon>
    </lineage>
</organism>
<reference evidence="1" key="1">
    <citation type="submission" date="2023-10" db="EMBL/GenBank/DDBJ databases">
        <authorList>
            <person name="Chen Y."/>
            <person name="Shah S."/>
            <person name="Dougan E. K."/>
            <person name="Thang M."/>
            <person name="Chan C."/>
        </authorList>
    </citation>
    <scope>NUCLEOTIDE SEQUENCE [LARGE SCALE GENOMIC DNA]</scope>
</reference>
<evidence type="ECO:0000313" key="2">
    <source>
        <dbReference type="Proteomes" id="UP001189429"/>
    </source>
</evidence>
<gene>
    <name evidence="1" type="ORF">PCOR1329_LOCUS45604</name>
</gene>
<dbReference type="Proteomes" id="UP001189429">
    <property type="component" value="Unassembled WGS sequence"/>
</dbReference>
<protein>
    <submittedName>
        <fullName evidence="1">Uncharacterized protein</fullName>
    </submittedName>
</protein>
<keyword evidence="2" id="KW-1185">Reference proteome</keyword>
<name>A0ABN9U6S3_9DINO</name>
<proteinExistence type="predicted"/>
<accession>A0ABN9U6S3</accession>
<dbReference type="Pfam" id="PF20102">
    <property type="entry name" value="DUF6492"/>
    <property type="match status" value="1"/>
</dbReference>
<dbReference type="InterPro" id="IPR045499">
    <property type="entry name" value="DUF6492"/>
</dbReference>
<sequence length="288" mass="30563">MRYSRTDKVNTLPEGSGSSFIEEQEAAVATAGAASSSVASTPVAAAATQAVASEPFDCSAGFNNMEAGWSVAKKDWCCTNKAIGCQAGAQEAAGGSADDGACPVCAPQASVSPDLVIPFFERDLCKLKTTAKSLSVNDPNGMFGDVYLMWVSTKHSSEFMEELTEAATAISATHSVQLIEFTDLMEFTDSLSGWHAQQIIKLKAASVVKAPYYVVLDSKNTLIRPLSSDDIFTKCNTAKIQAEFPAAKIPVPHINWYKASAAALEMDPPSSGYWPASITPVVFHTQTV</sequence>
<evidence type="ECO:0000313" key="1">
    <source>
        <dbReference type="EMBL" id="CAK0854536.1"/>
    </source>
</evidence>
<comment type="caution">
    <text evidence="1">The sequence shown here is derived from an EMBL/GenBank/DDBJ whole genome shotgun (WGS) entry which is preliminary data.</text>
</comment>